<organism evidence="1 2">
    <name type="scientific">Crocosphaera chwakensis CCY0110</name>
    <dbReference type="NCBI Taxonomy" id="391612"/>
    <lineage>
        <taxon>Bacteria</taxon>
        <taxon>Bacillati</taxon>
        <taxon>Cyanobacteriota</taxon>
        <taxon>Cyanophyceae</taxon>
        <taxon>Oscillatoriophycideae</taxon>
        <taxon>Chroococcales</taxon>
        <taxon>Aphanothecaceae</taxon>
        <taxon>Crocosphaera</taxon>
        <taxon>Crocosphaera chwakensis</taxon>
    </lineage>
</organism>
<proteinExistence type="predicted"/>
<accession>A3III8</accession>
<reference evidence="1 2" key="1">
    <citation type="submission" date="2007-03" db="EMBL/GenBank/DDBJ databases">
        <authorList>
            <person name="Stal L."/>
            <person name="Ferriera S."/>
            <person name="Johnson J."/>
            <person name="Kravitz S."/>
            <person name="Beeson K."/>
            <person name="Sutton G."/>
            <person name="Rogers Y.-H."/>
            <person name="Friedman R."/>
            <person name="Frazier M."/>
            <person name="Venter J.C."/>
        </authorList>
    </citation>
    <scope>NUCLEOTIDE SEQUENCE [LARGE SCALE GENOMIC DNA]</scope>
    <source>
        <strain evidence="1 2">CCY0110</strain>
    </source>
</reference>
<evidence type="ECO:0000313" key="2">
    <source>
        <dbReference type="Proteomes" id="UP000003781"/>
    </source>
</evidence>
<protein>
    <submittedName>
        <fullName evidence="1">Uncharacterized protein</fullName>
    </submittedName>
</protein>
<sequence>MIASELKNYQQIHHFEEYSE</sequence>
<keyword evidence="2" id="KW-1185">Reference proteome</keyword>
<evidence type="ECO:0000313" key="1">
    <source>
        <dbReference type="EMBL" id="EAZ93620.1"/>
    </source>
</evidence>
<dbReference type="AlphaFoldDB" id="A3III8"/>
<gene>
    <name evidence="1" type="ORF">CY0110_17532</name>
</gene>
<dbReference type="Proteomes" id="UP000003781">
    <property type="component" value="Unassembled WGS sequence"/>
</dbReference>
<dbReference type="EMBL" id="AAXW01000002">
    <property type="protein sequence ID" value="EAZ93620.1"/>
    <property type="molecule type" value="Genomic_DNA"/>
</dbReference>
<name>A3III8_9CHRO</name>
<comment type="caution">
    <text evidence="1">The sequence shown here is derived from an EMBL/GenBank/DDBJ whole genome shotgun (WGS) entry which is preliminary data.</text>
</comment>